<dbReference type="EMBL" id="JAQGEC010000001">
    <property type="protein sequence ID" value="MDR9888818.1"/>
    <property type="molecule type" value="Genomic_DNA"/>
</dbReference>
<sequence>MKKVIMIAMATTILAGCSSPAERMAACEAQGVSRDACYISEQNRSATLNAAAEKQALENAQARYPVQKAQAAHVADPMREATLTAPGIKAKLSNGFFTATINGKKAKVKRFNAHYYEISGAGYILSVSLDDENIQSASWTKAHSRDNGIMQVKQ</sequence>
<organism evidence="1 2">
    <name type="scientific">Pseudenterobacter timonensis</name>
    <dbReference type="NCBI Taxonomy" id="1755099"/>
    <lineage>
        <taxon>Bacteria</taxon>
        <taxon>Pseudomonadati</taxon>
        <taxon>Pseudomonadota</taxon>
        <taxon>Gammaproteobacteria</taxon>
        <taxon>Enterobacterales</taxon>
        <taxon>Enterobacteriaceae</taxon>
        <taxon>Pseudenterobacter</taxon>
    </lineage>
</organism>
<gene>
    <name evidence="1" type="ORF">O7047_01000</name>
</gene>
<name>A0AAE4ISM3_9ENTR</name>
<protein>
    <recommendedName>
        <fullName evidence="3">Lipoprotein</fullName>
    </recommendedName>
</protein>
<reference evidence="1" key="1">
    <citation type="submission" date="2022-12" db="EMBL/GenBank/DDBJ databases">
        <title>NDM-1 containing novel ST 2018 Pseudenterobacter timonensis.</title>
        <authorList>
            <person name="Halder G."/>
            <person name="Mandal S."/>
            <person name="Dutta S."/>
        </authorList>
    </citation>
    <scope>NUCLEOTIDE SEQUENCE</scope>
    <source>
        <strain evidence="1">CNCI147</strain>
    </source>
</reference>
<dbReference type="RefSeq" id="WP_310823912.1">
    <property type="nucleotide sequence ID" value="NZ_JAQGEC010000001.1"/>
</dbReference>
<evidence type="ECO:0008006" key="3">
    <source>
        <dbReference type="Google" id="ProtNLM"/>
    </source>
</evidence>
<accession>A0AAE4ISM3</accession>
<evidence type="ECO:0000313" key="2">
    <source>
        <dbReference type="Proteomes" id="UP001248822"/>
    </source>
</evidence>
<dbReference type="Proteomes" id="UP001248822">
    <property type="component" value="Unassembled WGS sequence"/>
</dbReference>
<comment type="caution">
    <text evidence="1">The sequence shown here is derived from an EMBL/GenBank/DDBJ whole genome shotgun (WGS) entry which is preliminary data.</text>
</comment>
<dbReference type="PROSITE" id="PS51257">
    <property type="entry name" value="PROKAR_LIPOPROTEIN"/>
    <property type="match status" value="1"/>
</dbReference>
<dbReference type="AlphaFoldDB" id="A0AAE4ISM3"/>
<proteinExistence type="predicted"/>
<evidence type="ECO:0000313" key="1">
    <source>
        <dbReference type="EMBL" id="MDR9888818.1"/>
    </source>
</evidence>